<reference evidence="2 3" key="1">
    <citation type="submission" date="2021-02" db="EMBL/GenBank/DDBJ databases">
        <title>Streptomyces spirodelae sp. nov., isolated from duckweed.</title>
        <authorList>
            <person name="Saimee Y."/>
            <person name="Duangmal K."/>
        </authorList>
    </citation>
    <scope>NUCLEOTIDE SEQUENCE [LARGE SCALE GENOMIC DNA]</scope>
    <source>
        <strain evidence="2 3">DSM 42105</strain>
    </source>
</reference>
<evidence type="ECO:0000313" key="2">
    <source>
        <dbReference type="EMBL" id="MBO8203005.1"/>
    </source>
</evidence>
<dbReference type="Pfam" id="PF13302">
    <property type="entry name" value="Acetyltransf_3"/>
    <property type="match status" value="1"/>
</dbReference>
<dbReference type="InterPro" id="IPR016181">
    <property type="entry name" value="Acyl_CoA_acyltransferase"/>
</dbReference>
<dbReference type="SUPFAM" id="SSF55729">
    <property type="entry name" value="Acyl-CoA N-acyltransferases (Nat)"/>
    <property type="match status" value="1"/>
</dbReference>
<dbReference type="PANTHER" id="PTHR43441:SF11">
    <property type="entry name" value="RIBOSOMAL-PROTEIN-SERINE ACETYLTRANSFERASE"/>
    <property type="match status" value="1"/>
</dbReference>
<evidence type="ECO:0000313" key="3">
    <source>
        <dbReference type="Proteomes" id="UP000721954"/>
    </source>
</evidence>
<feature type="domain" description="N-acetyltransferase" evidence="1">
    <location>
        <begin position="29"/>
        <end position="187"/>
    </location>
</feature>
<name>A0ABS3Y5X1_9ACTN</name>
<gene>
    <name evidence="2" type="ORF">JW613_32715</name>
</gene>
<sequence length="229" mass="25162">MEADIWPLYGLRLTTPRLQLRLPDERTLAELAELAAGKVHDDSEMPFSIPWTAASPEERKRGCFQHVLSTIADWRPEAWTLSLAVLHEGRVIGRQDVTSTDFAVVREAETGSWLGAAHQNKGFGTEMRAAVLQLAFAGLGARSMTSAAMTDNPRSRRVSEKLGYRPDGLMSAAVLGRARTFERLRLDRADWEAHRSVPVETAGLEPSALALFGAGSDAGVRETARKDRP</sequence>
<proteinExistence type="predicted"/>
<protein>
    <submittedName>
        <fullName evidence="2">GNAT family N-acetyltransferase</fullName>
    </submittedName>
</protein>
<dbReference type="EMBL" id="JAFFZM010000032">
    <property type="protein sequence ID" value="MBO8203005.1"/>
    <property type="molecule type" value="Genomic_DNA"/>
</dbReference>
<dbReference type="PANTHER" id="PTHR43441">
    <property type="entry name" value="RIBOSOMAL-PROTEIN-SERINE ACETYLTRANSFERASE"/>
    <property type="match status" value="1"/>
</dbReference>
<dbReference type="Gene3D" id="3.40.630.30">
    <property type="match status" value="1"/>
</dbReference>
<evidence type="ECO:0000259" key="1">
    <source>
        <dbReference type="PROSITE" id="PS51186"/>
    </source>
</evidence>
<dbReference type="Proteomes" id="UP000721954">
    <property type="component" value="Unassembled WGS sequence"/>
</dbReference>
<accession>A0ABS3Y5X1</accession>
<comment type="caution">
    <text evidence="2">The sequence shown here is derived from an EMBL/GenBank/DDBJ whole genome shotgun (WGS) entry which is preliminary data.</text>
</comment>
<organism evidence="2 3">
    <name type="scientific">Streptomyces smyrnaeus</name>
    <dbReference type="NCBI Taxonomy" id="1387713"/>
    <lineage>
        <taxon>Bacteria</taxon>
        <taxon>Bacillati</taxon>
        <taxon>Actinomycetota</taxon>
        <taxon>Actinomycetes</taxon>
        <taxon>Kitasatosporales</taxon>
        <taxon>Streptomycetaceae</taxon>
        <taxon>Streptomyces</taxon>
    </lineage>
</organism>
<dbReference type="InterPro" id="IPR000182">
    <property type="entry name" value="GNAT_dom"/>
</dbReference>
<dbReference type="RefSeq" id="WP_209214487.1">
    <property type="nucleotide sequence ID" value="NZ_JAFFZM010000032.1"/>
</dbReference>
<dbReference type="GeneID" id="96263381"/>
<dbReference type="PROSITE" id="PS51186">
    <property type="entry name" value="GNAT"/>
    <property type="match status" value="1"/>
</dbReference>
<dbReference type="InterPro" id="IPR051908">
    <property type="entry name" value="Ribosomal_N-acetyltransferase"/>
</dbReference>
<keyword evidence="3" id="KW-1185">Reference proteome</keyword>